<reference evidence="2" key="1">
    <citation type="journal article" date="2023" name="Mol. Phylogenet. Evol.">
        <title>Genome-scale phylogeny and comparative genomics of the fungal order Sordariales.</title>
        <authorList>
            <person name="Hensen N."/>
            <person name="Bonometti L."/>
            <person name="Westerberg I."/>
            <person name="Brannstrom I.O."/>
            <person name="Guillou S."/>
            <person name="Cros-Aarteil S."/>
            <person name="Calhoun S."/>
            <person name="Haridas S."/>
            <person name="Kuo A."/>
            <person name="Mondo S."/>
            <person name="Pangilinan J."/>
            <person name="Riley R."/>
            <person name="LaButti K."/>
            <person name="Andreopoulos B."/>
            <person name="Lipzen A."/>
            <person name="Chen C."/>
            <person name="Yan M."/>
            <person name="Daum C."/>
            <person name="Ng V."/>
            <person name="Clum A."/>
            <person name="Steindorff A."/>
            <person name="Ohm R.A."/>
            <person name="Martin F."/>
            <person name="Silar P."/>
            <person name="Natvig D.O."/>
            <person name="Lalanne C."/>
            <person name="Gautier V."/>
            <person name="Ament-Velasquez S.L."/>
            <person name="Kruys A."/>
            <person name="Hutchinson M.I."/>
            <person name="Powell A.J."/>
            <person name="Barry K."/>
            <person name="Miller A.N."/>
            <person name="Grigoriev I.V."/>
            <person name="Debuchy R."/>
            <person name="Gladieux P."/>
            <person name="Hiltunen Thoren M."/>
            <person name="Johannesson H."/>
        </authorList>
    </citation>
    <scope>NUCLEOTIDE SEQUENCE</scope>
    <source>
        <strain evidence="2">CBS 103.79</strain>
    </source>
</reference>
<dbReference type="EMBL" id="MU856540">
    <property type="protein sequence ID" value="KAK3896562.1"/>
    <property type="molecule type" value="Genomic_DNA"/>
</dbReference>
<feature type="non-terminal residue" evidence="2">
    <location>
        <position position="1"/>
    </location>
</feature>
<feature type="signal peptide" evidence="1">
    <location>
        <begin position="1"/>
        <end position="23"/>
    </location>
</feature>
<protein>
    <submittedName>
        <fullName evidence="2">Uncharacterized protein</fullName>
    </submittedName>
</protein>
<sequence length="92" mass="10549">DETWLPFARFLGWLPALTDLVYACTHQVPACLLAALHEHHPRSRLHVRAFSLRSLFQKRDQLHDIDPDERALATSPCLYSIHALCEMYGTHG</sequence>
<feature type="chain" id="PRO_5042828121" evidence="1">
    <location>
        <begin position="24"/>
        <end position="92"/>
    </location>
</feature>
<evidence type="ECO:0000313" key="2">
    <source>
        <dbReference type="EMBL" id="KAK3896562.1"/>
    </source>
</evidence>
<evidence type="ECO:0000313" key="3">
    <source>
        <dbReference type="Proteomes" id="UP001303889"/>
    </source>
</evidence>
<comment type="caution">
    <text evidence="2">The sequence shown here is derived from an EMBL/GenBank/DDBJ whole genome shotgun (WGS) entry which is preliminary data.</text>
</comment>
<name>A0AAN6M9V0_9PEZI</name>
<dbReference type="AlphaFoldDB" id="A0AAN6M9V0"/>
<evidence type="ECO:0000256" key="1">
    <source>
        <dbReference type="SAM" id="SignalP"/>
    </source>
</evidence>
<keyword evidence="3" id="KW-1185">Reference proteome</keyword>
<organism evidence="2 3">
    <name type="scientific">Staphylotrichum tortipilum</name>
    <dbReference type="NCBI Taxonomy" id="2831512"/>
    <lineage>
        <taxon>Eukaryota</taxon>
        <taxon>Fungi</taxon>
        <taxon>Dikarya</taxon>
        <taxon>Ascomycota</taxon>
        <taxon>Pezizomycotina</taxon>
        <taxon>Sordariomycetes</taxon>
        <taxon>Sordariomycetidae</taxon>
        <taxon>Sordariales</taxon>
        <taxon>Chaetomiaceae</taxon>
        <taxon>Staphylotrichum</taxon>
    </lineage>
</organism>
<dbReference type="Proteomes" id="UP001303889">
    <property type="component" value="Unassembled WGS sequence"/>
</dbReference>
<keyword evidence="1" id="KW-0732">Signal</keyword>
<accession>A0AAN6M9V0</accession>
<reference evidence="2" key="2">
    <citation type="submission" date="2023-05" db="EMBL/GenBank/DDBJ databases">
        <authorList>
            <consortium name="Lawrence Berkeley National Laboratory"/>
            <person name="Steindorff A."/>
            <person name="Hensen N."/>
            <person name="Bonometti L."/>
            <person name="Westerberg I."/>
            <person name="Brannstrom I.O."/>
            <person name="Guillou S."/>
            <person name="Cros-Aarteil S."/>
            <person name="Calhoun S."/>
            <person name="Haridas S."/>
            <person name="Kuo A."/>
            <person name="Mondo S."/>
            <person name="Pangilinan J."/>
            <person name="Riley R."/>
            <person name="Labutti K."/>
            <person name="Andreopoulos B."/>
            <person name="Lipzen A."/>
            <person name="Chen C."/>
            <person name="Yanf M."/>
            <person name="Daum C."/>
            <person name="Ng V."/>
            <person name="Clum A."/>
            <person name="Ohm R."/>
            <person name="Martin F."/>
            <person name="Silar P."/>
            <person name="Natvig D."/>
            <person name="Lalanne C."/>
            <person name="Gautier V."/>
            <person name="Ament-Velasquez S.L."/>
            <person name="Kruys A."/>
            <person name="Hutchinson M.I."/>
            <person name="Powell A.J."/>
            <person name="Barry K."/>
            <person name="Miller A.N."/>
            <person name="Grigoriev I.V."/>
            <person name="Debuchy R."/>
            <person name="Gladieux P."/>
            <person name="Thoren M.H."/>
            <person name="Johannesson H."/>
        </authorList>
    </citation>
    <scope>NUCLEOTIDE SEQUENCE</scope>
    <source>
        <strain evidence="2">CBS 103.79</strain>
    </source>
</reference>
<gene>
    <name evidence="2" type="ORF">C8A05DRAFT_39898</name>
</gene>
<proteinExistence type="predicted"/>